<dbReference type="PANTHER" id="PTHR43798:SF5">
    <property type="entry name" value="MONOACYLGLYCEROL LIPASE ABHD6"/>
    <property type="match status" value="1"/>
</dbReference>
<dbReference type="InterPro" id="IPR000073">
    <property type="entry name" value="AB_hydrolase_1"/>
</dbReference>
<feature type="domain" description="AB hydrolase-1" evidence="1">
    <location>
        <begin position="35"/>
        <end position="258"/>
    </location>
</feature>
<dbReference type="GO" id="GO:0016020">
    <property type="term" value="C:membrane"/>
    <property type="evidence" value="ECO:0007669"/>
    <property type="project" value="TreeGrafter"/>
</dbReference>
<dbReference type="OrthoDB" id="3249793at2"/>
<dbReference type="InterPro" id="IPR050266">
    <property type="entry name" value="AB_hydrolase_sf"/>
</dbReference>
<dbReference type="EMBL" id="FOLM01000002">
    <property type="protein sequence ID" value="SFC19438.1"/>
    <property type="molecule type" value="Genomic_DNA"/>
</dbReference>
<organism evidence="2 3">
    <name type="scientific">Streptomyces aidingensis</name>
    <dbReference type="NCBI Taxonomy" id="910347"/>
    <lineage>
        <taxon>Bacteria</taxon>
        <taxon>Bacillati</taxon>
        <taxon>Actinomycetota</taxon>
        <taxon>Actinomycetes</taxon>
        <taxon>Kitasatosporales</taxon>
        <taxon>Streptomycetaceae</taxon>
        <taxon>Streptomyces</taxon>
    </lineage>
</organism>
<dbReference type="Pfam" id="PF00561">
    <property type="entry name" value="Abhydrolase_1"/>
    <property type="match status" value="1"/>
</dbReference>
<dbReference type="GO" id="GO:0047372">
    <property type="term" value="F:monoacylglycerol lipase activity"/>
    <property type="evidence" value="ECO:0007669"/>
    <property type="project" value="TreeGrafter"/>
</dbReference>
<sequence>MTTTDTTTTTEPGERLVETWNGEVTLRVRVAGSGPPLVYLHAAGGLVWDPFLARLAEDWTVYAPEFPGTTPGDPYAVHAIDGVWDAVLIYEQALRALGLSDVPLIGQSFGGMLAAELAAAYPAMFSRLVLLDPVGLWLDDAPVSNWVAAAPPELVAMLFHDPSGEAARKLLELPEDPGERAAAQAAMVWNLGATAKLCWPVPDRGLHRRLHRVTAPTLIVWGEQDTLIPPLYAEEFRRRIADSRVAIVPGAGHVPQMEQTAETLRVVRGFLT</sequence>
<dbReference type="AlphaFoldDB" id="A0A1I1HBS6"/>
<dbReference type="PRINTS" id="PR00111">
    <property type="entry name" value="ABHYDROLASE"/>
</dbReference>
<dbReference type="RefSeq" id="WP_093837576.1">
    <property type="nucleotide sequence ID" value="NZ_FOLM01000002.1"/>
</dbReference>
<dbReference type="STRING" id="910347.SAMN05421773_102269"/>
<dbReference type="PANTHER" id="PTHR43798">
    <property type="entry name" value="MONOACYLGLYCEROL LIPASE"/>
    <property type="match status" value="1"/>
</dbReference>
<reference evidence="2 3" key="1">
    <citation type="submission" date="2016-10" db="EMBL/GenBank/DDBJ databases">
        <authorList>
            <person name="de Groot N.N."/>
        </authorList>
    </citation>
    <scope>NUCLEOTIDE SEQUENCE [LARGE SCALE GENOMIC DNA]</scope>
    <source>
        <strain evidence="2 3">CGMCC 4.5739</strain>
    </source>
</reference>
<dbReference type="Proteomes" id="UP000199207">
    <property type="component" value="Unassembled WGS sequence"/>
</dbReference>
<evidence type="ECO:0000313" key="3">
    <source>
        <dbReference type="Proteomes" id="UP000199207"/>
    </source>
</evidence>
<proteinExistence type="predicted"/>
<evidence type="ECO:0000313" key="2">
    <source>
        <dbReference type="EMBL" id="SFC19438.1"/>
    </source>
</evidence>
<accession>A0A1I1HBS6</accession>
<protein>
    <submittedName>
        <fullName evidence="2">Pimeloyl-ACP methyl ester carboxylesterase</fullName>
    </submittedName>
</protein>
<dbReference type="GO" id="GO:0046464">
    <property type="term" value="P:acylglycerol catabolic process"/>
    <property type="evidence" value="ECO:0007669"/>
    <property type="project" value="TreeGrafter"/>
</dbReference>
<dbReference type="SUPFAM" id="SSF53474">
    <property type="entry name" value="alpha/beta-Hydrolases"/>
    <property type="match status" value="1"/>
</dbReference>
<dbReference type="InterPro" id="IPR029058">
    <property type="entry name" value="AB_hydrolase_fold"/>
</dbReference>
<name>A0A1I1HBS6_9ACTN</name>
<dbReference type="Gene3D" id="3.40.50.1820">
    <property type="entry name" value="alpha/beta hydrolase"/>
    <property type="match status" value="1"/>
</dbReference>
<evidence type="ECO:0000259" key="1">
    <source>
        <dbReference type="Pfam" id="PF00561"/>
    </source>
</evidence>
<gene>
    <name evidence="2" type="ORF">SAMN05421773_102269</name>
</gene>
<keyword evidence="3" id="KW-1185">Reference proteome</keyword>